<dbReference type="EMBL" id="MG011691">
    <property type="protein sequence ID" value="AVK77500.1"/>
    <property type="molecule type" value="Genomic_DNA"/>
</dbReference>
<name>A0A2U7UGK0_9VIRU</name>
<dbReference type="InterPro" id="IPR036047">
    <property type="entry name" value="F-box-like_dom_sf"/>
</dbReference>
<dbReference type="Proteomes" id="UP000249758">
    <property type="component" value="Segment"/>
</dbReference>
<evidence type="ECO:0000313" key="2">
    <source>
        <dbReference type="EMBL" id="AVK77500.1"/>
    </source>
</evidence>
<dbReference type="Gene3D" id="1.20.1280.50">
    <property type="match status" value="1"/>
</dbReference>
<dbReference type="KEGG" id="vg:36841955"/>
<dbReference type="SUPFAM" id="SSF81383">
    <property type="entry name" value="F-box domain"/>
    <property type="match status" value="1"/>
</dbReference>
<organism evidence="2">
    <name type="scientific">Pandoravirus macleodensis</name>
    <dbReference type="NCBI Taxonomy" id="2107707"/>
    <lineage>
        <taxon>Viruses</taxon>
        <taxon>Pandoravirus</taxon>
    </lineage>
</organism>
<dbReference type="PROSITE" id="PS50181">
    <property type="entry name" value="FBOX"/>
    <property type="match status" value="1"/>
</dbReference>
<dbReference type="Pfam" id="PF12937">
    <property type="entry name" value="F-box-like"/>
    <property type="match status" value="1"/>
</dbReference>
<dbReference type="GeneID" id="36841955"/>
<dbReference type="RefSeq" id="YP_009481496.1">
    <property type="nucleotide sequence ID" value="NC_037665.1"/>
</dbReference>
<sequence>MALVGACRTRANLIDLPDDVIIAIASWLRLWDLVALGQTAQRLRDLCSASCLWRPVLGVCPDDAFSVPETDITLYLMLSNDHELMSKGLKVINRGALGALGRALKSTHWIDANARLTSLCGAKHACACRVKARWRFGEPPAAVAHGTTSCVDVSSWLWTWCSGEDTVNFEMHRGAVDAATGHLHGTGLCFSASLCQGDLTVCSVLGAWRDGVLVEQIAVWPADPNTPAS</sequence>
<accession>A0A2U7UGK0</accession>
<gene>
    <name evidence="2" type="ORF">pmac_cds_812</name>
</gene>
<reference evidence="2" key="1">
    <citation type="journal article" date="2018" name="Nat. Commun.">
        <title>Diversity and evolution of the emerging Pandoraviridae family.</title>
        <authorList>
            <person name="Legendre M."/>
            <person name="Fabre E."/>
            <person name="Poirot O."/>
            <person name="Jeudy S."/>
            <person name="Lartigue A."/>
            <person name="Alempic J.M."/>
            <person name="Beucher L."/>
            <person name="Philippe N."/>
            <person name="Bertaux L."/>
            <person name="Christo-Foroux E."/>
            <person name="Labadie K."/>
            <person name="Coute Y."/>
            <person name="Abergel C."/>
            <person name="Claverie J.M."/>
        </authorList>
    </citation>
    <scope>NUCLEOTIDE SEQUENCE [LARGE SCALE GENOMIC DNA]</scope>
    <source>
        <strain evidence="2">Macleodensis</strain>
    </source>
</reference>
<dbReference type="InterPro" id="IPR001810">
    <property type="entry name" value="F-box_dom"/>
</dbReference>
<feature type="domain" description="F-box" evidence="1">
    <location>
        <begin position="10"/>
        <end position="56"/>
    </location>
</feature>
<evidence type="ECO:0000259" key="1">
    <source>
        <dbReference type="PROSITE" id="PS50181"/>
    </source>
</evidence>
<proteinExistence type="predicted"/>
<protein>
    <submittedName>
        <fullName evidence="2">F-box domain containing protein</fullName>
    </submittedName>
</protein>